<dbReference type="GO" id="GO:0006631">
    <property type="term" value="P:fatty acid metabolic process"/>
    <property type="evidence" value="ECO:0007669"/>
    <property type="project" value="TreeGrafter"/>
</dbReference>
<name>A0A7Y9GLA8_9MICO</name>
<dbReference type="Pfam" id="PF00501">
    <property type="entry name" value="AMP-binding"/>
    <property type="match status" value="1"/>
</dbReference>
<dbReference type="InterPro" id="IPR025110">
    <property type="entry name" value="AMP-bd_C"/>
</dbReference>
<evidence type="ECO:0000259" key="3">
    <source>
        <dbReference type="Pfam" id="PF00501"/>
    </source>
</evidence>
<dbReference type="PANTHER" id="PTHR43201">
    <property type="entry name" value="ACYL-COA SYNTHETASE"/>
    <property type="match status" value="1"/>
</dbReference>
<dbReference type="Gene3D" id="3.30.300.30">
    <property type="match status" value="1"/>
</dbReference>
<protein>
    <submittedName>
        <fullName evidence="5">Fatty-acyl-CoA synthase</fullName>
        <ecNumber evidence="5">6.2.1.-</ecNumber>
    </submittedName>
</protein>
<feature type="domain" description="AMP-dependent synthetase/ligase" evidence="3">
    <location>
        <begin position="24"/>
        <end position="387"/>
    </location>
</feature>
<keyword evidence="2 5" id="KW-0436">Ligase</keyword>
<sequence>MTGSFAETPRALPARHETVGQMLRRIATEVPDRVAVVEGVASPDRRRWTYADLLRASERTARTLLRDFAPGETIAIWAPNIPEYVVAQYGAALAGLVVVTVNPAFRPAEARYAFEHAGVVGCLTVPDFRGHRLLSDARNIAAELPGLRTIVDLENWDAYVADVDDTAPLPEVEPDAPAYVLYTSGTTGAPKGAVLTHAGVTDNVTVGAANIAGASADRTVWLAVLPMFHLAGCVVAAIGTLSLRGALVTVRSFDAALAVRLIAEERVSTLNIVPTLMWAMLRDPSWGERDTSSLHSIMLGGAPIPPELARRVREHGIVPIVGYGLTEAPMVSATSAGDDDHDLIHTIGRPLPGVALRVVDPATGQEVPSGGVGEIETRGSHTFGGYLGDPGATGRAFRADGWLRTGDLGAMDERGVVAMAGRAKEMIIRGGENVYPREIEDHLAKLPGVLEAAVIGLPDDYYGEVVAAFVRRDHPSCSARELADRLRREITGYKVPSRWFFVDAFPLTTSGKIQKFALREGWENGDYREEAA</sequence>
<organism evidence="5 6">
    <name type="scientific">Microbacterium immunditiarum</name>
    <dbReference type="NCBI Taxonomy" id="337480"/>
    <lineage>
        <taxon>Bacteria</taxon>
        <taxon>Bacillati</taxon>
        <taxon>Actinomycetota</taxon>
        <taxon>Actinomycetes</taxon>
        <taxon>Micrococcales</taxon>
        <taxon>Microbacteriaceae</taxon>
        <taxon>Microbacterium</taxon>
    </lineage>
</organism>
<comment type="caution">
    <text evidence="5">The sequence shown here is derived from an EMBL/GenBank/DDBJ whole genome shotgun (WGS) entry which is preliminary data.</text>
</comment>
<gene>
    <name evidence="5" type="ORF">BJ991_000444</name>
</gene>
<dbReference type="PANTHER" id="PTHR43201:SF5">
    <property type="entry name" value="MEDIUM-CHAIN ACYL-COA LIGASE ACSF2, MITOCHONDRIAL"/>
    <property type="match status" value="1"/>
</dbReference>
<dbReference type="RefSeq" id="WP_179487065.1">
    <property type="nucleotide sequence ID" value="NZ_JACCBV010000001.1"/>
</dbReference>
<dbReference type="InterPro" id="IPR000873">
    <property type="entry name" value="AMP-dep_synth/lig_dom"/>
</dbReference>
<dbReference type="Pfam" id="PF13193">
    <property type="entry name" value="AMP-binding_C"/>
    <property type="match status" value="1"/>
</dbReference>
<evidence type="ECO:0000313" key="6">
    <source>
        <dbReference type="Proteomes" id="UP000576969"/>
    </source>
</evidence>
<dbReference type="EC" id="6.2.1.-" evidence="5"/>
<accession>A0A7Y9GLA8</accession>
<dbReference type="FunFam" id="3.30.300.30:FF:000008">
    <property type="entry name" value="2,3-dihydroxybenzoate-AMP ligase"/>
    <property type="match status" value="1"/>
</dbReference>
<dbReference type="Gene3D" id="3.40.50.12780">
    <property type="entry name" value="N-terminal domain of ligase-like"/>
    <property type="match status" value="1"/>
</dbReference>
<reference evidence="5 6" key="1">
    <citation type="submission" date="2020-07" db="EMBL/GenBank/DDBJ databases">
        <title>Sequencing the genomes of 1000 actinobacteria strains.</title>
        <authorList>
            <person name="Klenk H.-P."/>
        </authorList>
    </citation>
    <scope>NUCLEOTIDE SEQUENCE [LARGE SCALE GENOMIC DNA]</scope>
    <source>
        <strain evidence="5 6">DSM 24662</strain>
    </source>
</reference>
<dbReference type="SUPFAM" id="SSF56801">
    <property type="entry name" value="Acetyl-CoA synthetase-like"/>
    <property type="match status" value="1"/>
</dbReference>
<proteinExistence type="inferred from homology"/>
<dbReference type="InterPro" id="IPR042099">
    <property type="entry name" value="ANL_N_sf"/>
</dbReference>
<evidence type="ECO:0000259" key="4">
    <source>
        <dbReference type="Pfam" id="PF13193"/>
    </source>
</evidence>
<comment type="similarity">
    <text evidence="1">Belongs to the ATP-dependent AMP-binding enzyme family.</text>
</comment>
<dbReference type="Proteomes" id="UP000576969">
    <property type="component" value="Unassembled WGS sequence"/>
</dbReference>
<feature type="domain" description="AMP-binding enzyme C-terminal" evidence="4">
    <location>
        <begin position="438"/>
        <end position="512"/>
    </location>
</feature>
<keyword evidence="6" id="KW-1185">Reference proteome</keyword>
<evidence type="ECO:0000256" key="2">
    <source>
        <dbReference type="ARBA" id="ARBA00022598"/>
    </source>
</evidence>
<dbReference type="PROSITE" id="PS00455">
    <property type="entry name" value="AMP_BINDING"/>
    <property type="match status" value="1"/>
</dbReference>
<dbReference type="GO" id="GO:0031956">
    <property type="term" value="F:medium-chain fatty acid-CoA ligase activity"/>
    <property type="evidence" value="ECO:0007669"/>
    <property type="project" value="TreeGrafter"/>
</dbReference>
<evidence type="ECO:0000256" key="1">
    <source>
        <dbReference type="ARBA" id="ARBA00006432"/>
    </source>
</evidence>
<dbReference type="AlphaFoldDB" id="A0A7Y9GLA8"/>
<dbReference type="EMBL" id="JACCBV010000001">
    <property type="protein sequence ID" value="NYE18416.1"/>
    <property type="molecule type" value="Genomic_DNA"/>
</dbReference>
<dbReference type="InterPro" id="IPR020845">
    <property type="entry name" value="AMP-binding_CS"/>
</dbReference>
<dbReference type="InterPro" id="IPR045851">
    <property type="entry name" value="AMP-bd_C_sf"/>
</dbReference>
<evidence type="ECO:0000313" key="5">
    <source>
        <dbReference type="EMBL" id="NYE18416.1"/>
    </source>
</evidence>